<dbReference type="PROSITE" id="PS51419">
    <property type="entry name" value="RAB"/>
    <property type="match status" value="1"/>
</dbReference>
<keyword evidence="8" id="KW-0636">Prenylation</keyword>
<gene>
    <name evidence="11" type="ORF">TBRA_LOCUS13696</name>
</gene>
<dbReference type="PROSITE" id="PS51421">
    <property type="entry name" value="RAS"/>
    <property type="match status" value="1"/>
</dbReference>
<name>A0A6H5IWJ0_9HYME</name>
<dbReference type="SMART" id="SM00174">
    <property type="entry name" value="RHO"/>
    <property type="match status" value="1"/>
</dbReference>
<dbReference type="PANTHER" id="PTHR46149:SF7">
    <property type="entry name" value="GTP-BINDING PROTEIN DI-RAS2"/>
    <property type="match status" value="1"/>
</dbReference>
<dbReference type="Proteomes" id="UP000479190">
    <property type="component" value="Unassembled WGS sequence"/>
</dbReference>
<dbReference type="InterPro" id="IPR001806">
    <property type="entry name" value="Small_GTPase"/>
</dbReference>
<dbReference type="GO" id="GO:0005886">
    <property type="term" value="C:plasma membrane"/>
    <property type="evidence" value="ECO:0007669"/>
    <property type="project" value="UniProtKB-SubCell"/>
</dbReference>
<keyword evidence="2" id="KW-1003">Cell membrane</keyword>
<evidence type="ECO:0000256" key="3">
    <source>
        <dbReference type="ARBA" id="ARBA00022481"/>
    </source>
</evidence>
<dbReference type="InterPro" id="IPR027417">
    <property type="entry name" value="P-loop_NTPase"/>
</dbReference>
<reference evidence="11 12" key="1">
    <citation type="submission" date="2020-02" db="EMBL/GenBank/DDBJ databases">
        <authorList>
            <person name="Ferguson B K."/>
        </authorList>
    </citation>
    <scope>NUCLEOTIDE SEQUENCE [LARGE SCALE GENOMIC DNA]</scope>
</reference>
<evidence type="ECO:0000256" key="8">
    <source>
        <dbReference type="ARBA" id="ARBA00023289"/>
    </source>
</evidence>
<dbReference type="EMBL" id="CADCXV010001150">
    <property type="protein sequence ID" value="CAB0042054.1"/>
    <property type="molecule type" value="Genomic_DNA"/>
</dbReference>
<evidence type="ECO:0000256" key="10">
    <source>
        <dbReference type="SAM" id="MobiDB-lite"/>
    </source>
</evidence>
<evidence type="ECO:0000256" key="9">
    <source>
        <dbReference type="ARBA" id="ARBA00038061"/>
    </source>
</evidence>
<keyword evidence="12" id="KW-1185">Reference proteome</keyword>
<dbReference type="FunFam" id="3.40.50.300:FF:000475">
    <property type="entry name" value="GTP-binding protein Rhes"/>
    <property type="match status" value="1"/>
</dbReference>
<dbReference type="SMART" id="SM00173">
    <property type="entry name" value="RAS"/>
    <property type="match status" value="1"/>
</dbReference>
<dbReference type="PANTHER" id="PTHR46149">
    <property type="entry name" value="MIP08469P"/>
    <property type="match status" value="1"/>
</dbReference>
<keyword evidence="5" id="KW-0342">GTP-binding</keyword>
<comment type="similarity">
    <text evidence="9">Belongs to the small GTPase superfamily. RasD family.</text>
</comment>
<sequence length="384" mass="43444">KIGSTTRELHSISRILSTSAHQVRDIDMKKLLKSMNAYDIYYSALISRPSVVGVNKIPEQGGALYTFNLIQINFVQEITVLRAEAPEVPEAIDKAFKLEYSVGIQHSILHLKEWIMMGRFPLKRRLSLQPSSVRNNPDDDHRHSSRSSQRGESAANGGKPIKVIVLGLAKVGKTALIYQFLYNQIPDKYKATVDDTHKATFNAAKDKKIAFEILDTSGSLEFPAMLDLSIKQYDVFVLVYDASEPSTFKKVKELREQIMRTKDKAPIVVVANKIDICEDKEKEEIKENENIVTKEWGHGFVNTSAKENKNTWNVFQELLKQANIEYDLRPALNKRRQSLPPPQHNSRASIAQVSLTQAQLQHLEKIRENSDRGADKGRNSCSVS</sequence>
<evidence type="ECO:0000313" key="12">
    <source>
        <dbReference type="Proteomes" id="UP000479190"/>
    </source>
</evidence>
<proteinExistence type="inferred from homology"/>
<organism evidence="11 12">
    <name type="scientific">Trichogramma brassicae</name>
    <dbReference type="NCBI Taxonomy" id="86971"/>
    <lineage>
        <taxon>Eukaryota</taxon>
        <taxon>Metazoa</taxon>
        <taxon>Ecdysozoa</taxon>
        <taxon>Arthropoda</taxon>
        <taxon>Hexapoda</taxon>
        <taxon>Insecta</taxon>
        <taxon>Pterygota</taxon>
        <taxon>Neoptera</taxon>
        <taxon>Endopterygota</taxon>
        <taxon>Hymenoptera</taxon>
        <taxon>Apocrita</taxon>
        <taxon>Proctotrupomorpha</taxon>
        <taxon>Chalcidoidea</taxon>
        <taxon>Trichogrammatidae</taxon>
        <taxon>Trichogramma</taxon>
    </lineage>
</organism>
<dbReference type="InterPro" id="IPR052236">
    <property type="entry name" value="Small_GTPase_RasD"/>
</dbReference>
<dbReference type="GO" id="GO:0003924">
    <property type="term" value="F:GTPase activity"/>
    <property type="evidence" value="ECO:0007669"/>
    <property type="project" value="InterPro"/>
</dbReference>
<evidence type="ECO:0000256" key="6">
    <source>
        <dbReference type="ARBA" id="ARBA00023136"/>
    </source>
</evidence>
<dbReference type="SMART" id="SM00175">
    <property type="entry name" value="RAB"/>
    <property type="match status" value="1"/>
</dbReference>
<keyword evidence="4" id="KW-0547">Nucleotide-binding</keyword>
<comment type="subcellular location">
    <subcellularLocation>
        <location evidence="1">Cell membrane</location>
        <topology evidence="1">Lipid-anchor</topology>
    </subcellularLocation>
</comment>
<evidence type="ECO:0000313" key="11">
    <source>
        <dbReference type="EMBL" id="CAB0042054.1"/>
    </source>
</evidence>
<evidence type="ECO:0000256" key="1">
    <source>
        <dbReference type="ARBA" id="ARBA00004193"/>
    </source>
</evidence>
<dbReference type="SMART" id="SM00176">
    <property type="entry name" value="RAN"/>
    <property type="match status" value="1"/>
</dbReference>
<evidence type="ECO:0000256" key="5">
    <source>
        <dbReference type="ARBA" id="ARBA00023134"/>
    </source>
</evidence>
<dbReference type="NCBIfam" id="TIGR00231">
    <property type="entry name" value="small_GTP"/>
    <property type="match status" value="1"/>
</dbReference>
<feature type="region of interest" description="Disordered" evidence="10">
    <location>
        <begin position="128"/>
        <end position="156"/>
    </location>
</feature>
<feature type="non-terminal residue" evidence="11">
    <location>
        <position position="1"/>
    </location>
</feature>
<dbReference type="Gene3D" id="3.40.50.300">
    <property type="entry name" value="P-loop containing nucleotide triphosphate hydrolases"/>
    <property type="match status" value="1"/>
</dbReference>
<dbReference type="Pfam" id="PF00071">
    <property type="entry name" value="Ras"/>
    <property type="match status" value="1"/>
</dbReference>
<evidence type="ECO:0000256" key="7">
    <source>
        <dbReference type="ARBA" id="ARBA00023288"/>
    </source>
</evidence>
<dbReference type="GO" id="GO:0005525">
    <property type="term" value="F:GTP binding"/>
    <property type="evidence" value="ECO:0007669"/>
    <property type="project" value="UniProtKB-KW"/>
</dbReference>
<keyword evidence="3" id="KW-0488">Methylation</keyword>
<dbReference type="SUPFAM" id="SSF52540">
    <property type="entry name" value="P-loop containing nucleoside triphosphate hydrolases"/>
    <property type="match status" value="1"/>
</dbReference>
<keyword evidence="6" id="KW-0472">Membrane</keyword>
<evidence type="ECO:0000256" key="4">
    <source>
        <dbReference type="ARBA" id="ARBA00022741"/>
    </source>
</evidence>
<dbReference type="PRINTS" id="PR00449">
    <property type="entry name" value="RASTRNSFRMNG"/>
</dbReference>
<protein>
    <submittedName>
        <fullName evidence="11">Uncharacterized protein</fullName>
    </submittedName>
</protein>
<dbReference type="AlphaFoldDB" id="A0A6H5IWJ0"/>
<evidence type="ECO:0000256" key="2">
    <source>
        <dbReference type="ARBA" id="ARBA00022475"/>
    </source>
</evidence>
<accession>A0A6H5IWJ0</accession>
<keyword evidence="7" id="KW-0449">Lipoprotein</keyword>
<dbReference type="InterPro" id="IPR005225">
    <property type="entry name" value="Small_GTP-bd"/>
</dbReference>
<dbReference type="OrthoDB" id="265044at2759"/>